<reference evidence="1 2" key="2">
    <citation type="submission" date="2018-11" db="EMBL/GenBank/DDBJ databases">
        <authorList>
            <consortium name="Pathogen Informatics"/>
        </authorList>
    </citation>
    <scope>NUCLEOTIDE SEQUENCE [LARGE SCALE GENOMIC DNA]</scope>
</reference>
<accession>A0A183DZ71</accession>
<name>A0A183DZ71_9BILA</name>
<evidence type="ECO:0000313" key="1">
    <source>
        <dbReference type="EMBL" id="VDN23402.1"/>
    </source>
</evidence>
<dbReference type="AlphaFoldDB" id="A0A183DZ71"/>
<organism evidence="3">
    <name type="scientific">Gongylonema pulchrum</name>
    <dbReference type="NCBI Taxonomy" id="637853"/>
    <lineage>
        <taxon>Eukaryota</taxon>
        <taxon>Metazoa</taxon>
        <taxon>Ecdysozoa</taxon>
        <taxon>Nematoda</taxon>
        <taxon>Chromadorea</taxon>
        <taxon>Rhabditida</taxon>
        <taxon>Spirurina</taxon>
        <taxon>Spiruromorpha</taxon>
        <taxon>Spiruroidea</taxon>
        <taxon>Gongylonematidae</taxon>
        <taxon>Gongylonema</taxon>
    </lineage>
</organism>
<keyword evidence="2" id="KW-1185">Reference proteome</keyword>
<dbReference type="EMBL" id="UYRT01080792">
    <property type="protein sequence ID" value="VDN23402.1"/>
    <property type="molecule type" value="Genomic_DNA"/>
</dbReference>
<reference evidence="3" key="1">
    <citation type="submission" date="2016-06" db="UniProtKB">
        <authorList>
            <consortium name="WormBaseParasite"/>
        </authorList>
    </citation>
    <scope>IDENTIFICATION</scope>
</reference>
<dbReference type="Proteomes" id="UP000271098">
    <property type="component" value="Unassembled WGS sequence"/>
</dbReference>
<evidence type="ECO:0000313" key="3">
    <source>
        <dbReference type="WBParaSite" id="GPUH_0001402701-mRNA-1"/>
    </source>
</evidence>
<evidence type="ECO:0000313" key="2">
    <source>
        <dbReference type="Proteomes" id="UP000271098"/>
    </source>
</evidence>
<sequence length="109" mass="12483">MSREGVNINRIRSFVLPQKNIKVFQYSATKQIILAMRKDNHWVINRFVAEVPITETSAPLSARNLIGVPFTETVTNVLPLVRSTPLRTRLASTEYRRGLDFIDRQTDAI</sequence>
<proteinExistence type="predicted"/>
<protein>
    <submittedName>
        <fullName evidence="3">Toxin</fullName>
    </submittedName>
</protein>
<gene>
    <name evidence="1" type="ORF">GPUH_LOCUS14012</name>
</gene>
<dbReference type="WBParaSite" id="GPUH_0001402701-mRNA-1">
    <property type="protein sequence ID" value="GPUH_0001402701-mRNA-1"/>
    <property type="gene ID" value="GPUH_0001402701"/>
</dbReference>